<reference evidence="1" key="1">
    <citation type="journal article" date="2013" name="Nat. Commun.">
        <title>Whole-genome sequencing of Oryza brachyantha reveals mechanisms underlying Oryza genome evolution.</title>
        <authorList>
            <person name="Chen J."/>
            <person name="Huang Q."/>
            <person name="Gao D."/>
            <person name="Wang J."/>
            <person name="Lang Y."/>
            <person name="Liu T."/>
            <person name="Li B."/>
            <person name="Bai Z."/>
            <person name="Luis Goicoechea J."/>
            <person name="Liang C."/>
            <person name="Chen C."/>
            <person name="Zhang W."/>
            <person name="Sun S."/>
            <person name="Liao Y."/>
            <person name="Zhang X."/>
            <person name="Yang L."/>
            <person name="Song C."/>
            <person name="Wang M."/>
            <person name="Shi J."/>
            <person name="Liu G."/>
            <person name="Liu J."/>
            <person name="Zhou H."/>
            <person name="Zhou W."/>
            <person name="Yu Q."/>
            <person name="An N."/>
            <person name="Chen Y."/>
            <person name="Cai Q."/>
            <person name="Wang B."/>
            <person name="Liu B."/>
            <person name="Min J."/>
            <person name="Huang Y."/>
            <person name="Wu H."/>
            <person name="Li Z."/>
            <person name="Zhang Y."/>
            <person name="Yin Y."/>
            <person name="Song W."/>
            <person name="Jiang J."/>
            <person name="Jackson S.A."/>
            <person name="Wing R.A."/>
            <person name="Wang J."/>
            <person name="Chen M."/>
        </authorList>
    </citation>
    <scope>NUCLEOTIDE SEQUENCE [LARGE SCALE GENOMIC DNA]</scope>
    <source>
        <strain evidence="1">cv. IRGC 101232</strain>
    </source>
</reference>
<dbReference type="AlphaFoldDB" id="J3LXN4"/>
<dbReference type="EnsemblPlants" id="OB04G19090.1">
    <property type="protein sequence ID" value="OB04G19090.1"/>
    <property type="gene ID" value="OB04G19090"/>
</dbReference>
<name>J3LXN4_ORYBR</name>
<organism evidence="1">
    <name type="scientific">Oryza brachyantha</name>
    <name type="common">malo sina</name>
    <dbReference type="NCBI Taxonomy" id="4533"/>
    <lineage>
        <taxon>Eukaryota</taxon>
        <taxon>Viridiplantae</taxon>
        <taxon>Streptophyta</taxon>
        <taxon>Embryophyta</taxon>
        <taxon>Tracheophyta</taxon>
        <taxon>Spermatophyta</taxon>
        <taxon>Magnoliopsida</taxon>
        <taxon>Liliopsida</taxon>
        <taxon>Poales</taxon>
        <taxon>Poaceae</taxon>
        <taxon>BOP clade</taxon>
        <taxon>Oryzoideae</taxon>
        <taxon>Oryzeae</taxon>
        <taxon>Oryzinae</taxon>
        <taxon>Oryza</taxon>
    </lineage>
</organism>
<dbReference type="HOGENOM" id="CLU_3053580_0_0_1"/>
<evidence type="ECO:0000313" key="1">
    <source>
        <dbReference type="EnsemblPlants" id="OB04G19090.1"/>
    </source>
</evidence>
<sequence length="54" mass="6066">MQSCLELMPTEELPDACPPIDVTRFPPRSAFPLQLLSYSRVSLTVLAAETMGWR</sequence>
<protein>
    <submittedName>
        <fullName evidence="1">Uncharacterized protein</fullName>
    </submittedName>
</protein>
<dbReference type="Gramene" id="OB04G19090.1">
    <property type="protein sequence ID" value="OB04G19090.1"/>
    <property type="gene ID" value="OB04G19090"/>
</dbReference>
<accession>J3LXN4</accession>
<evidence type="ECO:0000313" key="2">
    <source>
        <dbReference type="Proteomes" id="UP000006038"/>
    </source>
</evidence>
<proteinExistence type="predicted"/>
<keyword evidence="2" id="KW-1185">Reference proteome</keyword>
<dbReference type="Proteomes" id="UP000006038">
    <property type="component" value="Chromosome 4"/>
</dbReference>
<reference evidence="1" key="2">
    <citation type="submission" date="2013-04" db="UniProtKB">
        <authorList>
            <consortium name="EnsemblPlants"/>
        </authorList>
    </citation>
    <scope>IDENTIFICATION</scope>
</reference>